<evidence type="ECO:0000313" key="1">
    <source>
        <dbReference type="EMBL" id="PNT32945.1"/>
    </source>
</evidence>
<keyword evidence="2" id="KW-1185">Reference proteome</keyword>
<accession>A0A2K2A5Y7</accession>
<protein>
    <submittedName>
        <fullName evidence="1">Uncharacterized protein</fullName>
    </submittedName>
</protein>
<gene>
    <name evidence="1" type="ORF">POPTR_006G217300</name>
</gene>
<organism evidence="1 2">
    <name type="scientific">Populus trichocarpa</name>
    <name type="common">Western balsam poplar</name>
    <name type="synonym">Populus balsamifera subsp. trichocarpa</name>
    <dbReference type="NCBI Taxonomy" id="3694"/>
    <lineage>
        <taxon>Eukaryota</taxon>
        <taxon>Viridiplantae</taxon>
        <taxon>Streptophyta</taxon>
        <taxon>Embryophyta</taxon>
        <taxon>Tracheophyta</taxon>
        <taxon>Spermatophyta</taxon>
        <taxon>Magnoliopsida</taxon>
        <taxon>eudicotyledons</taxon>
        <taxon>Gunneridae</taxon>
        <taxon>Pentapetalae</taxon>
        <taxon>rosids</taxon>
        <taxon>fabids</taxon>
        <taxon>Malpighiales</taxon>
        <taxon>Salicaceae</taxon>
        <taxon>Saliceae</taxon>
        <taxon>Populus</taxon>
    </lineage>
</organism>
<dbReference type="AlphaFoldDB" id="A0A2K2A5Y7"/>
<dbReference type="EMBL" id="CM009295">
    <property type="protein sequence ID" value="PNT32945.1"/>
    <property type="molecule type" value="Genomic_DNA"/>
</dbReference>
<name>A0A2K2A5Y7_POPTR</name>
<reference evidence="1 2" key="1">
    <citation type="journal article" date="2006" name="Science">
        <title>The genome of black cottonwood, Populus trichocarpa (Torr. &amp; Gray).</title>
        <authorList>
            <person name="Tuskan G.A."/>
            <person name="Difazio S."/>
            <person name="Jansson S."/>
            <person name="Bohlmann J."/>
            <person name="Grigoriev I."/>
            <person name="Hellsten U."/>
            <person name="Putnam N."/>
            <person name="Ralph S."/>
            <person name="Rombauts S."/>
            <person name="Salamov A."/>
            <person name="Schein J."/>
            <person name="Sterck L."/>
            <person name="Aerts A."/>
            <person name="Bhalerao R.R."/>
            <person name="Bhalerao R.P."/>
            <person name="Blaudez D."/>
            <person name="Boerjan W."/>
            <person name="Brun A."/>
            <person name="Brunner A."/>
            <person name="Busov V."/>
            <person name="Campbell M."/>
            <person name="Carlson J."/>
            <person name="Chalot M."/>
            <person name="Chapman J."/>
            <person name="Chen G.L."/>
            <person name="Cooper D."/>
            <person name="Coutinho P.M."/>
            <person name="Couturier J."/>
            <person name="Covert S."/>
            <person name="Cronk Q."/>
            <person name="Cunningham R."/>
            <person name="Davis J."/>
            <person name="Degroeve S."/>
            <person name="Dejardin A."/>
            <person name="Depamphilis C."/>
            <person name="Detter J."/>
            <person name="Dirks B."/>
            <person name="Dubchak I."/>
            <person name="Duplessis S."/>
            <person name="Ehlting J."/>
            <person name="Ellis B."/>
            <person name="Gendler K."/>
            <person name="Goodstein D."/>
            <person name="Gribskov M."/>
            <person name="Grimwood J."/>
            <person name="Groover A."/>
            <person name="Gunter L."/>
            <person name="Hamberger B."/>
            <person name="Heinze B."/>
            <person name="Helariutta Y."/>
            <person name="Henrissat B."/>
            <person name="Holligan D."/>
            <person name="Holt R."/>
            <person name="Huang W."/>
            <person name="Islam-Faridi N."/>
            <person name="Jones S."/>
            <person name="Jones-Rhoades M."/>
            <person name="Jorgensen R."/>
            <person name="Joshi C."/>
            <person name="Kangasjarvi J."/>
            <person name="Karlsson J."/>
            <person name="Kelleher C."/>
            <person name="Kirkpatrick R."/>
            <person name="Kirst M."/>
            <person name="Kohler A."/>
            <person name="Kalluri U."/>
            <person name="Larimer F."/>
            <person name="Leebens-Mack J."/>
            <person name="Leple J.C."/>
            <person name="Locascio P."/>
            <person name="Lou Y."/>
            <person name="Lucas S."/>
            <person name="Martin F."/>
            <person name="Montanini B."/>
            <person name="Napoli C."/>
            <person name="Nelson D.R."/>
            <person name="Nelson C."/>
            <person name="Nieminen K."/>
            <person name="Nilsson O."/>
            <person name="Pereda V."/>
            <person name="Peter G."/>
            <person name="Philippe R."/>
            <person name="Pilate G."/>
            <person name="Poliakov A."/>
            <person name="Razumovskaya J."/>
            <person name="Richardson P."/>
            <person name="Rinaldi C."/>
            <person name="Ritland K."/>
            <person name="Rouze P."/>
            <person name="Ryaboy D."/>
            <person name="Schmutz J."/>
            <person name="Schrader J."/>
            <person name="Segerman B."/>
            <person name="Shin H."/>
            <person name="Siddiqui A."/>
            <person name="Sterky F."/>
            <person name="Terry A."/>
            <person name="Tsai C.J."/>
            <person name="Uberbacher E."/>
            <person name="Unneberg P."/>
            <person name="Vahala J."/>
            <person name="Wall K."/>
            <person name="Wessler S."/>
            <person name="Yang G."/>
            <person name="Yin T."/>
            <person name="Douglas C."/>
            <person name="Marra M."/>
            <person name="Sandberg G."/>
            <person name="Van de Peer Y."/>
            <person name="Rokhsar D."/>
        </authorList>
    </citation>
    <scope>NUCLEOTIDE SEQUENCE [LARGE SCALE GENOMIC DNA]</scope>
    <source>
        <strain evidence="2">cv. Nisqually</strain>
    </source>
</reference>
<evidence type="ECO:0000313" key="2">
    <source>
        <dbReference type="Proteomes" id="UP000006729"/>
    </source>
</evidence>
<dbReference type="InParanoid" id="A0A2K2A5Y7"/>
<proteinExistence type="predicted"/>
<dbReference type="Proteomes" id="UP000006729">
    <property type="component" value="Chromosome 6"/>
</dbReference>
<sequence length="78" mass="9046">MHPTHKNLPLLLVLKMKGSWKLKEEKLQNFYSLPTLRRGSLHLFPALQSIFKLHLIADISCKFPNYMGSILVWTLGLE</sequence>